<keyword evidence="5 7" id="KW-1133">Transmembrane helix</keyword>
<evidence type="ECO:0000256" key="5">
    <source>
        <dbReference type="ARBA" id="ARBA00022989"/>
    </source>
</evidence>
<evidence type="ECO:0000256" key="2">
    <source>
        <dbReference type="ARBA" id="ARBA00022448"/>
    </source>
</evidence>
<protein>
    <submittedName>
        <fullName evidence="10">ABC transporter permease</fullName>
    </submittedName>
</protein>
<comment type="subcellular location">
    <subcellularLocation>
        <location evidence="1 7">Cell membrane</location>
        <topology evidence="1 7">Multi-pass membrane protein</topology>
    </subcellularLocation>
</comment>
<evidence type="ECO:0000256" key="1">
    <source>
        <dbReference type="ARBA" id="ARBA00004651"/>
    </source>
</evidence>
<feature type="domain" description="ABC transmembrane type-1" evidence="9">
    <location>
        <begin position="81"/>
        <end position="265"/>
    </location>
</feature>
<feature type="transmembrane region" description="Helical" evidence="7">
    <location>
        <begin position="85"/>
        <end position="110"/>
    </location>
</feature>
<comment type="caution">
    <text evidence="10">The sequence shown here is derived from an EMBL/GenBank/DDBJ whole genome shotgun (WGS) entry which is preliminary data.</text>
</comment>
<keyword evidence="11" id="KW-1185">Reference proteome</keyword>
<evidence type="ECO:0000256" key="4">
    <source>
        <dbReference type="ARBA" id="ARBA00022692"/>
    </source>
</evidence>
<keyword evidence="3" id="KW-1003">Cell membrane</keyword>
<feature type="region of interest" description="Disordered" evidence="8">
    <location>
        <begin position="1"/>
        <end position="22"/>
    </location>
</feature>
<evidence type="ECO:0000256" key="6">
    <source>
        <dbReference type="ARBA" id="ARBA00023136"/>
    </source>
</evidence>
<dbReference type="InterPro" id="IPR000515">
    <property type="entry name" value="MetI-like"/>
</dbReference>
<evidence type="ECO:0000259" key="9">
    <source>
        <dbReference type="PROSITE" id="PS50928"/>
    </source>
</evidence>
<evidence type="ECO:0000313" key="11">
    <source>
        <dbReference type="Proteomes" id="UP001501414"/>
    </source>
</evidence>
<proteinExistence type="inferred from homology"/>
<feature type="transmembrane region" description="Helical" evidence="7">
    <location>
        <begin position="31"/>
        <end position="48"/>
    </location>
</feature>
<dbReference type="PROSITE" id="PS50928">
    <property type="entry name" value="ABC_TM1"/>
    <property type="match status" value="1"/>
</dbReference>
<dbReference type="CDD" id="cd06261">
    <property type="entry name" value="TM_PBP2"/>
    <property type="match status" value="1"/>
</dbReference>
<comment type="similarity">
    <text evidence="7">Belongs to the binding-protein-dependent transport system permease family.</text>
</comment>
<accession>A0ABN1YD42</accession>
<gene>
    <name evidence="10" type="ORF">GCM10009613_63390</name>
</gene>
<keyword evidence="6 7" id="KW-0472">Membrane</keyword>
<name>A0ABN1YD42_9PSEU</name>
<feature type="transmembrane region" description="Helical" evidence="7">
    <location>
        <begin position="122"/>
        <end position="141"/>
    </location>
</feature>
<dbReference type="InterPro" id="IPR035906">
    <property type="entry name" value="MetI-like_sf"/>
</dbReference>
<keyword evidence="4 7" id="KW-0812">Transmembrane</keyword>
<keyword evidence="2 7" id="KW-0813">Transport</keyword>
<dbReference type="Proteomes" id="UP001501414">
    <property type="component" value="Unassembled WGS sequence"/>
</dbReference>
<evidence type="ECO:0000256" key="7">
    <source>
        <dbReference type="RuleBase" id="RU363032"/>
    </source>
</evidence>
<dbReference type="EMBL" id="BAAAJK010000059">
    <property type="protein sequence ID" value="GAA1402927.1"/>
    <property type="molecule type" value="Genomic_DNA"/>
</dbReference>
<dbReference type="PANTHER" id="PTHR30151:SF25">
    <property type="entry name" value="TAURINE TRANSPORT SYSTEM PERMEASE PROTEIN TAUC"/>
    <property type="match status" value="1"/>
</dbReference>
<dbReference type="Pfam" id="PF00528">
    <property type="entry name" value="BPD_transp_1"/>
    <property type="match status" value="1"/>
</dbReference>
<sequence>MTSSVTGLPPPGTGTAAPAPRPRRGLRIDPLLGLVGIAGLVAVAELLPRTGLVDSRYLPPISAMLAELGRQAAEPAFWSALGSTLLGWGTGLAIALLAGTAVGIVIGTTPVLRAVTGSTIEFLRPIPSVALIPLAVLLFGTDMRSTLLLVVYAAFWQVLVQVLYGVADVDPVARETARSYRFRPWTRVRTVVWPTALPYVMTGFRLAAAVALILEVTGELIIGSPGLGREIAVAQSSGAVEVMYALVLVTGAIGVLVNLGARLVERRALRWHPSVRREVAA</sequence>
<organism evidence="10 11">
    <name type="scientific">Pseudonocardia kongjuensis</name>
    <dbReference type="NCBI Taxonomy" id="102227"/>
    <lineage>
        <taxon>Bacteria</taxon>
        <taxon>Bacillati</taxon>
        <taxon>Actinomycetota</taxon>
        <taxon>Actinomycetes</taxon>
        <taxon>Pseudonocardiales</taxon>
        <taxon>Pseudonocardiaceae</taxon>
        <taxon>Pseudonocardia</taxon>
    </lineage>
</organism>
<feature type="transmembrane region" description="Helical" evidence="7">
    <location>
        <begin position="242"/>
        <end position="261"/>
    </location>
</feature>
<feature type="transmembrane region" description="Helical" evidence="7">
    <location>
        <begin position="190"/>
        <end position="214"/>
    </location>
</feature>
<reference evidence="10 11" key="1">
    <citation type="journal article" date="2019" name="Int. J. Syst. Evol. Microbiol.">
        <title>The Global Catalogue of Microorganisms (GCM) 10K type strain sequencing project: providing services to taxonomists for standard genome sequencing and annotation.</title>
        <authorList>
            <consortium name="The Broad Institute Genomics Platform"/>
            <consortium name="The Broad Institute Genome Sequencing Center for Infectious Disease"/>
            <person name="Wu L."/>
            <person name="Ma J."/>
        </authorList>
    </citation>
    <scope>NUCLEOTIDE SEQUENCE [LARGE SCALE GENOMIC DNA]</scope>
    <source>
        <strain evidence="10 11">JCM 11896</strain>
    </source>
</reference>
<dbReference type="SUPFAM" id="SSF161098">
    <property type="entry name" value="MetI-like"/>
    <property type="match status" value="1"/>
</dbReference>
<dbReference type="RefSeq" id="WP_344030039.1">
    <property type="nucleotide sequence ID" value="NZ_BAAAJK010000059.1"/>
</dbReference>
<feature type="transmembrane region" description="Helical" evidence="7">
    <location>
        <begin position="147"/>
        <end position="169"/>
    </location>
</feature>
<evidence type="ECO:0000256" key="3">
    <source>
        <dbReference type="ARBA" id="ARBA00022475"/>
    </source>
</evidence>
<dbReference type="PANTHER" id="PTHR30151">
    <property type="entry name" value="ALKANE SULFONATE ABC TRANSPORTER-RELATED, MEMBRANE SUBUNIT"/>
    <property type="match status" value="1"/>
</dbReference>
<dbReference type="Gene3D" id="1.10.3720.10">
    <property type="entry name" value="MetI-like"/>
    <property type="match status" value="1"/>
</dbReference>
<evidence type="ECO:0000256" key="8">
    <source>
        <dbReference type="SAM" id="MobiDB-lite"/>
    </source>
</evidence>
<evidence type="ECO:0000313" key="10">
    <source>
        <dbReference type="EMBL" id="GAA1402927.1"/>
    </source>
</evidence>